<dbReference type="InterPro" id="IPR025850">
    <property type="entry name" value="SUKH-3"/>
</dbReference>
<name>A0ABR9B4E3_9BACL</name>
<proteinExistence type="predicted"/>
<accession>A0ABR9B4E3</accession>
<dbReference type="SUPFAM" id="SSF160631">
    <property type="entry name" value="SMI1/KNR4-like"/>
    <property type="match status" value="1"/>
</dbReference>
<sequence>MSEETVKILEDSGWHEGRSINIDEIIENLEQLGYEVFLEVKSFLSEFGNLVIEDVINDETHDTSFRFTNYDRQGTFKTEEKYAQEKLVPVGLIDSDFLVLLVSESGKVYCSTGKLGDNATEAWERLINGSGVKVWGSF</sequence>
<dbReference type="InterPro" id="IPR037883">
    <property type="entry name" value="Knr4/Smi1-like_sf"/>
</dbReference>
<gene>
    <name evidence="1" type="ORF">IFO66_23540</name>
</gene>
<dbReference type="Proteomes" id="UP000634529">
    <property type="component" value="Unassembled WGS sequence"/>
</dbReference>
<evidence type="ECO:0000313" key="1">
    <source>
        <dbReference type="EMBL" id="MBD8501250.1"/>
    </source>
</evidence>
<dbReference type="RefSeq" id="WP_192027453.1">
    <property type="nucleotide sequence ID" value="NZ_JACYTN010000047.1"/>
</dbReference>
<evidence type="ECO:0000313" key="2">
    <source>
        <dbReference type="Proteomes" id="UP000634529"/>
    </source>
</evidence>
<protein>
    <submittedName>
        <fullName evidence="1">SUKH-3 domain-containing protein</fullName>
    </submittedName>
</protein>
<comment type="caution">
    <text evidence="1">The sequence shown here is derived from an EMBL/GenBank/DDBJ whole genome shotgun (WGS) entry which is preliminary data.</text>
</comment>
<dbReference type="Pfam" id="PF14433">
    <property type="entry name" value="SUKH-3"/>
    <property type="match status" value="1"/>
</dbReference>
<keyword evidence="2" id="KW-1185">Reference proteome</keyword>
<reference evidence="1 2" key="1">
    <citation type="submission" date="2020-09" db="EMBL/GenBank/DDBJ databases">
        <title>Paenibacillus sp. CAU 1523 isolated from sand of Haeundae Beach.</title>
        <authorList>
            <person name="Kim W."/>
        </authorList>
    </citation>
    <scope>NUCLEOTIDE SEQUENCE [LARGE SCALE GENOMIC DNA]</scope>
    <source>
        <strain evidence="1 2">CAU 1523</strain>
    </source>
</reference>
<dbReference type="EMBL" id="JACYTN010000047">
    <property type="protein sequence ID" value="MBD8501250.1"/>
    <property type="molecule type" value="Genomic_DNA"/>
</dbReference>
<organism evidence="1 2">
    <name type="scientific">Paenibacillus arenosi</name>
    <dbReference type="NCBI Taxonomy" id="2774142"/>
    <lineage>
        <taxon>Bacteria</taxon>
        <taxon>Bacillati</taxon>
        <taxon>Bacillota</taxon>
        <taxon>Bacilli</taxon>
        <taxon>Bacillales</taxon>
        <taxon>Paenibacillaceae</taxon>
        <taxon>Paenibacillus</taxon>
    </lineage>
</organism>